<dbReference type="HAMAP" id="MF_01152">
    <property type="entry name" value="DnaJ"/>
    <property type="match status" value="1"/>
</dbReference>
<evidence type="ECO:0000313" key="14">
    <source>
        <dbReference type="Proteomes" id="UP001230807"/>
    </source>
</evidence>
<dbReference type="Pfam" id="PF00226">
    <property type="entry name" value="DnaJ"/>
    <property type="match status" value="1"/>
</dbReference>
<evidence type="ECO:0000256" key="8">
    <source>
        <dbReference type="ARBA" id="ARBA00023186"/>
    </source>
</evidence>
<dbReference type="EMBL" id="JASWER010000007">
    <property type="protein sequence ID" value="MDL5377415.1"/>
    <property type="molecule type" value="Genomic_DNA"/>
</dbReference>
<comment type="similarity">
    <text evidence="9">Belongs to the DnaJ family.</text>
</comment>
<dbReference type="InterPro" id="IPR008971">
    <property type="entry name" value="HSP40/DnaJ_pept-bd"/>
</dbReference>
<feature type="repeat" description="CXXCXGXG motif" evidence="9">
    <location>
        <begin position="197"/>
        <end position="204"/>
    </location>
</feature>
<keyword evidence="1 9" id="KW-0963">Cytoplasm</keyword>
<dbReference type="Gene3D" id="1.10.287.110">
    <property type="entry name" value="DnaJ domain"/>
    <property type="match status" value="1"/>
</dbReference>
<dbReference type="RefSeq" id="WP_214831878.1">
    <property type="nucleotide sequence ID" value="NZ_CP183077.1"/>
</dbReference>
<gene>
    <name evidence="9 13" type="primary">dnaJ</name>
    <name evidence="13" type="ORF">QR695_10405</name>
</gene>
<accession>A0ABT7MQI0</accession>
<dbReference type="Gene3D" id="2.10.230.10">
    <property type="entry name" value="Heat shock protein DnaJ, cysteine-rich domain"/>
    <property type="match status" value="1"/>
</dbReference>
<dbReference type="SMART" id="SM00271">
    <property type="entry name" value="DnaJ"/>
    <property type="match status" value="1"/>
</dbReference>
<proteinExistence type="inferred from homology"/>
<dbReference type="InterPro" id="IPR012724">
    <property type="entry name" value="DnaJ"/>
</dbReference>
<protein>
    <recommendedName>
        <fullName evidence="9">Chaperone protein DnaJ</fullName>
    </recommendedName>
</protein>
<evidence type="ECO:0000259" key="12">
    <source>
        <dbReference type="PROSITE" id="PS51188"/>
    </source>
</evidence>
<comment type="caution">
    <text evidence="13">The sequence shown here is derived from an EMBL/GenBank/DDBJ whole genome shotgun (WGS) entry which is preliminary data.</text>
</comment>
<dbReference type="CDD" id="cd10719">
    <property type="entry name" value="DnaJ_zf"/>
    <property type="match status" value="1"/>
</dbReference>
<feature type="repeat" description="CXXCXGXG motif" evidence="9">
    <location>
        <begin position="140"/>
        <end position="147"/>
    </location>
</feature>
<dbReference type="SUPFAM" id="SSF49493">
    <property type="entry name" value="HSP40/DnaJ peptide-binding domain"/>
    <property type="match status" value="2"/>
</dbReference>
<keyword evidence="14" id="KW-1185">Reference proteome</keyword>
<name>A0ABT7MQI0_9BACL</name>
<dbReference type="PROSITE" id="PS50076">
    <property type="entry name" value="DNAJ_2"/>
    <property type="match status" value="1"/>
</dbReference>
<dbReference type="InterPro" id="IPR036410">
    <property type="entry name" value="HSP_DnaJ_Cys-rich_dom_sf"/>
</dbReference>
<dbReference type="PANTHER" id="PTHR43096">
    <property type="entry name" value="DNAJ HOMOLOG 1, MITOCHONDRIAL-RELATED"/>
    <property type="match status" value="1"/>
</dbReference>
<evidence type="ECO:0000256" key="7">
    <source>
        <dbReference type="ARBA" id="ARBA00023016"/>
    </source>
</evidence>
<dbReference type="Proteomes" id="UP001230807">
    <property type="component" value="Unassembled WGS sequence"/>
</dbReference>
<comment type="function">
    <text evidence="9">Participates actively in the response to hyperosmotic and heat shock by preventing the aggregation of stress-denatured proteins and by disaggregating proteins, also in an autonomous, DnaK-independent fashion. Unfolded proteins bind initially to DnaJ; upon interaction with the DnaJ-bound protein, DnaK hydrolyzes its bound ATP, resulting in the formation of a stable complex. GrpE releases ADP from DnaK; ATP binding to DnaK triggers the release of the substrate protein, thus completing the reaction cycle. Several rounds of ATP-dependent interactions between DnaJ, DnaK and GrpE are required for fully efficient folding. Also involved, together with DnaK and GrpE, in the DNA replication of plasmids through activation of initiation proteins.</text>
</comment>
<evidence type="ECO:0000256" key="1">
    <source>
        <dbReference type="ARBA" id="ARBA00022490"/>
    </source>
</evidence>
<dbReference type="InterPro" id="IPR018253">
    <property type="entry name" value="DnaJ_domain_CS"/>
</dbReference>
<feature type="domain" description="J" evidence="11">
    <location>
        <begin position="5"/>
        <end position="69"/>
    </location>
</feature>
<comment type="cofactor">
    <cofactor evidence="9">
        <name>Zn(2+)</name>
        <dbReference type="ChEBI" id="CHEBI:29105"/>
    </cofactor>
    <text evidence="9">Binds 2 Zn(2+) ions per monomer.</text>
</comment>
<reference evidence="13 14" key="1">
    <citation type="submission" date="2023-06" db="EMBL/GenBank/DDBJ databases">
        <title>Influencing factors and mechanism of Cr(VI) reduction by facultative anaerobic Exiguobacterium sp. PY14.</title>
        <authorList>
            <person name="Zou L."/>
        </authorList>
    </citation>
    <scope>NUCLEOTIDE SEQUENCE [LARGE SCALE GENOMIC DNA]</scope>
    <source>
        <strain evidence="13 14">PY14</strain>
    </source>
</reference>
<dbReference type="NCBIfam" id="NF008035">
    <property type="entry name" value="PRK10767.1"/>
    <property type="match status" value="1"/>
</dbReference>
<feature type="domain" description="CR-type" evidence="12">
    <location>
        <begin position="127"/>
        <end position="209"/>
    </location>
</feature>
<evidence type="ECO:0000256" key="10">
    <source>
        <dbReference type="PROSITE-ProRule" id="PRU00546"/>
    </source>
</evidence>
<dbReference type="Pfam" id="PF01556">
    <property type="entry name" value="DnaJ_C"/>
    <property type="match status" value="1"/>
</dbReference>
<dbReference type="NCBIfam" id="TIGR02349">
    <property type="entry name" value="DnaJ_bact"/>
    <property type="match status" value="1"/>
</dbReference>
<feature type="binding site" evidence="9">
    <location>
        <position position="200"/>
    </location>
    <ligand>
        <name>Zn(2+)</name>
        <dbReference type="ChEBI" id="CHEBI:29105"/>
        <label>1</label>
    </ligand>
</feature>
<keyword evidence="2 9" id="KW-0235">DNA replication</keyword>
<dbReference type="PRINTS" id="PR00625">
    <property type="entry name" value="JDOMAIN"/>
</dbReference>
<feature type="binding site" evidence="9">
    <location>
        <position position="186"/>
    </location>
    <ligand>
        <name>Zn(2+)</name>
        <dbReference type="ChEBI" id="CHEBI:29105"/>
        <label>2</label>
    </ligand>
</feature>
<evidence type="ECO:0000256" key="9">
    <source>
        <dbReference type="HAMAP-Rule" id="MF_01152"/>
    </source>
</evidence>
<dbReference type="Gene3D" id="2.60.260.20">
    <property type="entry name" value="Urease metallochaperone UreE, N-terminal domain"/>
    <property type="match status" value="2"/>
</dbReference>
<feature type="zinc finger region" description="CR-type" evidence="10">
    <location>
        <begin position="127"/>
        <end position="209"/>
    </location>
</feature>
<comment type="domain">
    <text evidence="9">The J domain is necessary and sufficient to stimulate DnaK ATPase activity. Zinc center 1 plays an important role in the autonomous, DnaK-independent chaperone activity of DnaJ. Zinc center 2 is essential for interaction with DnaK and for DnaJ activity.</text>
</comment>
<feature type="binding site" evidence="9">
    <location>
        <position position="197"/>
    </location>
    <ligand>
        <name>Zn(2+)</name>
        <dbReference type="ChEBI" id="CHEBI:29105"/>
        <label>1</label>
    </ligand>
</feature>
<keyword evidence="4 9" id="KW-0677">Repeat</keyword>
<feature type="binding site" evidence="9">
    <location>
        <position position="183"/>
    </location>
    <ligand>
        <name>Zn(2+)</name>
        <dbReference type="ChEBI" id="CHEBI:29105"/>
        <label>2</label>
    </ligand>
</feature>
<evidence type="ECO:0000256" key="2">
    <source>
        <dbReference type="ARBA" id="ARBA00022705"/>
    </source>
</evidence>
<feature type="repeat" description="CXXCXGXG motif" evidence="9">
    <location>
        <begin position="157"/>
        <end position="164"/>
    </location>
</feature>
<keyword evidence="8 9" id="KW-0143">Chaperone</keyword>
<dbReference type="InterPro" id="IPR002939">
    <property type="entry name" value="DnaJ_C"/>
</dbReference>
<comment type="subcellular location">
    <subcellularLocation>
        <location evidence="9">Cytoplasm</location>
    </subcellularLocation>
</comment>
<feature type="binding site" evidence="9">
    <location>
        <position position="143"/>
    </location>
    <ligand>
        <name>Zn(2+)</name>
        <dbReference type="ChEBI" id="CHEBI:29105"/>
        <label>1</label>
    </ligand>
</feature>
<dbReference type="PROSITE" id="PS00636">
    <property type="entry name" value="DNAJ_1"/>
    <property type="match status" value="1"/>
</dbReference>
<keyword evidence="3 9" id="KW-0479">Metal-binding</keyword>
<dbReference type="CDD" id="cd06257">
    <property type="entry name" value="DnaJ"/>
    <property type="match status" value="1"/>
</dbReference>
<evidence type="ECO:0000313" key="13">
    <source>
        <dbReference type="EMBL" id="MDL5377415.1"/>
    </source>
</evidence>
<dbReference type="PANTHER" id="PTHR43096:SF48">
    <property type="entry name" value="CHAPERONE PROTEIN DNAJ"/>
    <property type="match status" value="1"/>
</dbReference>
<organism evidence="13 14">
    <name type="scientific">Exiguobacterium mexicanum</name>
    <dbReference type="NCBI Taxonomy" id="340146"/>
    <lineage>
        <taxon>Bacteria</taxon>
        <taxon>Bacillati</taxon>
        <taxon>Bacillota</taxon>
        <taxon>Bacilli</taxon>
        <taxon>Bacillales</taxon>
        <taxon>Bacillales Family XII. Incertae Sedis</taxon>
        <taxon>Exiguobacterium</taxon>
    </lineage>
</organism>
<dbReference type="CDD" id="cd10747">
    <property type="entry name" value="DnaJ_C"/>
    <property type="match status" value="1"/>
</dbReference>
<feature type="repeat" description="CXXCXGXG motif" evidence="9">
    <location>
        <begin position="183"/>
        <end position="190"/>
    </location>
</feature>
<evidence type="ECO:0000256" key="6">
    <source>
        <dbReference type="ARBA" id="ARBA00022833"/>
    </source>
</evidence>
<dbReference type="Pfam" id="PF00684">
    <property type="entry name" value="DnaJ_CXXCXGXG"/>
    <property type="match status" value="1"/>
</dbReference>
<evidence type="ECO:0000259" key="11">
    <source>
        <dbReference type="PROSITE" id="PS50076"/>
    </source>
</evidence>
<comment type="subunit">
    <text evidence="9">Homodimer.</text>
</comment>
<evidence type="ECO:0000256" key="5">
    <source>
        <dbReference type="ARBA" id="ARBA00022771"/>
    </source>
</evidence>
<dbReference type="InterPro" id="IPR036869">
    <property type="entry name" value="J_dom_sf"/>
</dbReference>
<dbReference type="PROSITE" id="PS51188">
    <property type="entry name" value="ZF_CR"/>
    <property type="match status" value="1"/>
</dbReference>
<feature type="binding site" evidence="9">
    <location>
        <position position="157"/>
    </location>
    <ligand>
        <name>Zn(2+)</name>
        <dbReference type="ChEBI" id="CHEBI:29105"/>
        <label>2</label>
    </ligand>
</feature>
<dbReference type="NCBIfam" id="NF010873">
    <property type="entry name" value="PRK14280.1"/>
    <property type="match status" value="1"/>
</dbReference>
<keyword evidence="6 9" id="KW-0862">Zinc</keyword>
<feature type="binding site" evidence="9">
    <location>
        <position position="160"/>
    </location>
    <ligand>
        <name>Zn(2+)</name>
        <dbReference type="ChEBI" id="CHEBI:29105"/>
        <label>2</label>
    </ligand>
</feature>
<dbReference type="InterPro" id="IPR001623">
    <property type="entry name" value="DnaJ_domain"/>
</dbReference>
<feature type="binding site" evidence="9">
    <location>
        <position position="140"/>
    </location>
    <ligand>
        <name>Zn(2+)</name>
        <dbReference type="ChEBI" id="CHEBI:29105"/>
        <label>1</label>
    </ligand>
</feature>
<dbReference type="SUPFAM" id="SSF57938">
    <property type="entry name" value="DnaJ/Hsp40 cysteine-rich domain"/>
    <property type="match status" value="1"/>
</dbReference>
<dbReference type="InterPro" id="IPR001305">
    <property type="entry name" value="HSP_DnaJ_Cys-rich_dom"/>
</dbReference>
<sequence length="369" mass="40433">MAKRDYYEVLGLDKSASAQDIKRAYRKLARQYHPDINQEPDAADKFKELGEAYEVLSDEQKRAQYDRFGFEGASQFGGGGDFQGGFGDIFDMFFGGGGGRRQDPNAPRRGEDYQYVVDLDFMESVTGKTETIDLEIEVECDTCMGSGAKPGTKPETCGRCGGSGVETVEQNTILGRMVNQRTCSQCHGSGKTIKEKCETCHGSGHVKKQKQVEVKIPAGIDNGQQIRLSGKGGPGYNGGPAGDLYIVVRVRAHEIFERVDQHITMEMPVTYAQAALGAELEVPTVHGKVSLKVPAGTQTGSKFRLRGKGMPSVRGGGNGDQYVNIVVMTPTNMTDRQKELLREFEEISGEAGVEEQHGLFQKMKKFFSQ</sequence>
<dbReference type="SUPFAM" id="SSF46565">
    <property type="entry name" value="Chaperone J-domain"/>
    <property type="match status" value="1"/>
</dbReference>
<keyword evidence="5 9" id="KW-0863">Zinc-finger</keyword>
<evidence type="ECO:0000256" key="4">
    <source>
        <dbReference type="ARBA" id="ARBA00022737"/>
    </source>
</evidence>
<evidence type="ECO:0000256" key="3">
    <source>
        <dbReference type="ARBA" id="ARBA00022723"/>
    </source>
</evidence>
<keyword evidence="7 9" id="KW-0346">Stress response</keyword>